<dbReference type="SUPFAM" id="SSF56645">
    <property type="entry name" value="Acyl-CoA dehydrogenase NM domain-like"/>
    <property type="match status" value="1"/>
</dbReference>
<organism evidence="10 11">
    <name type="scientific">Parvibaculum lavamentivorans (strain DS-1 / DSM 13023 / NCIMB 13966)</name>
    <dbReference type="NCBI Taxonomy" id="402881"/>
    <lineage>
        <taxon>Bacteria</taxon>
        <taxon>Pseudomonadati</taxon>
        <taxon>Pseudomonadota</taxon>
        <taxon>Alphaproteobacteria</taxon>
        <taxon>Hyphomicrobiales</taxon>
        <taxon>Parvibaculaceae</taxon>
        <taxon>Parvibaculum</taxon>
    </lineage>
</organism>
<evidence type="ECO:0000313" key="11">
    <source>
        <dbReference type="Proteomes" id="UP000006377"/>
    </source>
</evidence>
<dbReference type="InterPro" id="IPR009100">
    <property type="entry name" value="AcylCoA_DH/oxidase_NM_dom_sf"/>
</dbReference>
<proteinExistence type="inferred from homology"/>
<dbReference type="Gene3D" id="1.20.140.10">
    <property type="entry name" value="Butyryl-CoA Dehydrogenase, subunit A, domain 3"/>
    <property type="match status" value="1"/>
</dbReference>
<comment type="similarity">
    <text evidence="2 6">Belongs to the acyl-CoA dehydrogenase family.</text>
</comment>
<dbReference type="PANTHER" id="PTHR43292:SF3">
    <property type="entry name" value="ACYL-COA DEHYDROGENASE FADE29"/>
    <property type="match status" value="1"/>
</dbReference>
<dbReference type="RefSeq" id="WP_011995410.1">
    <property type="nucleotide sequence ID" value="NC_009719.1"/>
</dbReference>
<dbReference type="GO" id="GO:0050660">
    <property type="term" value="F:flavin adenine dinucleotide binding"/>
    <property type="evidence" value="ECO:0007669"/>
    <property type="project" value="InterPro"/>
</dbReference>
<protein>
    <submittedName>
        <fullName evidence="10">Acyl-CoA dehydrogenase domain protein</fullName>
    </submittedName>
</protein>
<evidence type="ECO:0000256" key="3">
    <source>
        <dbReference type="ARBA" id="ARBA00022630"/>
    </source>
</evidence>
<accession>A7HQD6</accession>
<evidence type="ECO:0000256" key="2">
    <source>
        <dbReference type="ARBA" id="ARBA00009347"/>
    </source>
</evidence>
<dbReference type="InterPro" id="IPR009075">
    <property type="entry name" value="AcylCo_DH/oxidase_C"/>
</dbReference>
<feature type="domain" description="Acyl-CoA oxidase/dehydrogenase middle" evidence="8">
    <location>
        <begin position="127"/>
        <end position="221"/>
    </location>
</feature>
<reference evidence="10 11" key="1">
    <citation type="journal article" date="2011" name="Stand. Genomic Sci.">
        <title>Complete genome sequence of Parvibaculum lavamentivorans type strain (DS-1(T)).</title>
        <authorList>
            <person name="Schleheck D."/>
            <person name="Weiss M."/>
            <person name="Pitluck S."/>
            <person name="Bruce D."/>
            <person name="Land M.L."/>
            <person name="Han S."/>
            <person name="Saunders E."/>
            <person name="Tapia R."/>
            <person name="Detter C."/>
            <person name="Brettin T."/>
            <person name="Han J."/>
            <person name="Woyke T."/>
            <person name="Goodwin L."/>
            <person name="Pennacchio L."/>
            <person name="Nolan M."/>
            <person name="Cook A.M."/>
            <person name="Kjelleberg S."/>
            <person name="Thomas T."/>
        </authorList>
    </citation>
    <scope>NUCLEOTIDE SEQUENCE [LARGE SCALE GENOMIC DNA]</scope>
    <source>
        <strain evidence="11">DS-1 / DSM 13023 / NCIMB 13966</strain>
    </source>
</reference>
<keyword evidence="4 6" id="KW-0274">FAD</keyword>
<evidence type="ECO:0000256" key="5">
    <source>
        <dbReference type="ARBA" id="ARBA00023002"/>
    </source>
</evidence>
<evidence type="ECO:0000256" key="6">
    <source>
        <dbReference type="RuleBase" id="RU362125"/>
    </source>
</evidence>
<dbReference type="Pfam" id="PF02771">
    <property type="entry name" value="Acyl-CoA_dh_N"/>
    <property type="match status" value="1"/>
</dbReference>
<dbReference type="FunFam" id="2.40.110.10:FF:000011">
    <property type="entry name" value="Acyl-CoA dehydrogenase FadE34"/>
    <property type="match status" value="1"/>
</dbReference>
<dbReference type="Gene3D" id="1.10.540.10">
    <property type="entry name" value="Acyl-CoA dehydrogenase/oxidase, N-terminal domain"/>
    <property type="match status" value="1"/>
</dbReference>
<dbReference type="eggNOG" id="COG1960">
    <property type="taxonomic scope" value="Bacteria"/>
</dbReference>
<dbReference type="GO" id="GO:0016627">
    <property type="term" value="F:oxidoreductase activity, acting on the CH-CH group of donors"/>
    <property type="evidence" value="ECO:0007669"/>
    <property type="project" value="InterPro"/>
</dbReference>
<dbReference type="HOGENOM" id="CLU_018204_9_0_5"/>
<dbReference type="GO" id="GO:0005886">
    <property type="term" value="C:plasma membrane"/>
    <property type="evidence" value="ECO:0007669"/>
    <property type="project" value="TreeGrafter"/>
</dbReference>
<dbReference type="InterPro" id="IPR046373">
    <property type="entry name" value="Acyl-CoA_Oxase/DH_mid-dom_sf"/>
</dbReference>
<evidence type="ECO:0000259" key="8">
    <source>
        <dbReference type="Pfam" id="PF02770"/>
    </source>
</evidence>
<dbReference type="Pfam" id="PF02770">
    <property type="entry name" value="Acyl-CoA_dh_M"/>
    <property type="match status" value="1"/>
</dbReference>
<dbReference type="InterPro" id="IPR052161">
    <property type="entry name" value="Mycobact_Acyl-CoA_DH"/>
</dbReference>
<evidence type="ECO:0000313" key="10">
    <source>
        <dbReference type="EMBL" id="ABS62119.1"/>
    </source>
</evidence>
<gene>
    <name evidence="10" type="ordered locus">Plav_0496</name>
</gene>
<evidence type="ECO:0000256" key="1">
    <source>
        <dbReference type="ARBA" id="ARBA00001974"/>
    </source>
</evidence>
<dbReference type="SUPFAM" id="SSF47203">
    <property type="entry name" value="Acyl-CoA dehydrogenase C-terminal domain-like"/>
    <property type="match status" value="1"/>
</dbReference>
<evidence type="ECO:0000259" key="7">
    <source>
        <dbReference type="Pfam" id="PF00441"/>
    </source>
</evidence>
<dbReference type="InterPro" id="IPR013786">
    <property type="entry name" value="AcylCoA_DH/ox_N"/>
</dbReference>
<dbReference type="Pfam" id="PF00441">
    <property type="entry name" value="Acyl-CoA_dh_1"/>
    <property type="match status" value="1"/>
</dbReference>
<sequence length="400" mass="44220">MNLELTPADASFRDEVRAFLDENLTPELREAGSLTTSVFTDKQWNLAWQKILYKKGWVAPSWPKEYGGTGWSEMQKYIWTSECTRAGTPGLSPMGLRMCGPMLMKFGTPEQKNYYLPRILSGEDYWCQGYSEPGAGSDLASLQLKAVPDGDDYVLNGTKIWTTHAHFANMMFCLVRTDASGKPQQGITFLLLDMNTPGIKVEPIITLAGEHEVNQVFFDDVHVPKKNRVGEENDGWTVAKYLLEFERGGAFAAALEVGIEKIREVAASERDGDGKRLIDDATFARKIAEAEIEVKAMEMTEHRVMAELAGGKNPGPASSMLKTRGTEMRQRLDEIAVETIGFYSGVDQHDARTPGSNVEPIGPAEGMVFMPTYLNNRAASIYGGSNEVQRGIMAKLVLGL</sequence>
<dbReference type="EMBL" id="CP000774">
    <property type="protein sequence ID" value="ABS62119.1"/>
    <property type="molecule type" value="Genomic_DNA"/>
</dbReference>
<dbReference type="PANTHER" id="PTHR43292">
    <property type="entry name" value="ACYL-COA DEHYDROGENASE"/>
    <property type="match status" value="1"/>
</dbReference>
<comment type="cofactor">
    <cofactor evidence="1 6">
        <name>FAD</name>
        <dbReference type="ChEBI" id="CHEBI:57692"/>
    </cofactor>
</comment>
<dbReference type="KEGG" id="pla:Plav_0496"/>
<name>A7HQD6_PARL1</name>
<dbReference type="InterPro" id="IPR006091">
    <property type="entry name" value="Acyl-CoA_Oxase/DH_mid-dom"/>
</dbReference>
<dbReference type="InterPro" id="IPR037069">
    <property type="entry name" value="AcylCoA_DH/ox_N_sf"/>
</dbReference>
<dbReference type="AlphaFoldDB" id="A7HQD6"/>
<evidence type="ECO:0000256" key="4">
    <source>
        <dbReference type="ARBA" id="ARBA00022827"/>
    </source>
</evidence>
<dbReference type="InterPro" id="IPR036250">
    <property type="entry name" value="AcylCo_DH-like_C"/>
</dbReference>
<dbReference type="Gene3D" id="2.40.110.10">
    <property type="entry name" value="Butyryl-CoA Dehydrogenase, subunit A, domain 2"/>
    <property type="match status" value="1"/>
</dbReference>
<dbReference type="STRING" id="402881.Plav_0496"/>
<dbReference type="Proteomes" id="UP000006377">
    <property type="component" value="Chromosome"/>
</dbReference>
<dbReference type="OrthoDB" id="9775090at2"/>
<evidence type="ECO:0000259" key="9">
    <source>
        <dbReference type="Pfam" id="PF02771"/>
    </source>
</evidence>
<feature type="domain" description="Acyl-CoA dehydrogenase/oxidase C-terminal" evidence="7">
    <location>
        <begin position="233"/>
        <end position="396"/>
    </location>
</feature>
<keyword evidence="5 6" id="KW-0560">Oxidoreductase</keyword>
<feature type="domain" description="Acyl-CoA dehydrogenase/oxidase N-terminal" evidence="9">
    <location>
        <begin position="8"/>
        <end position="123"/>
    </location>
</feature>
<keyword evidence="3 6" id="KW-0285">Flavoprotein</keyword>
<keyword evidence="11" id="KW-1185">Reference proteome</keyword>